<reference evidence="1 2" key="1">
    <citation type="submission" date="2024-06" db="EMBL/GenBank/DDBJ databases">
        <title>The Natural Products Discovery Center: Release of the First 8490 Sequenced Strains for Exploring Actinobacteria Biosynthetic Diversity.</title>
        <authorList>
            <person name="Kalkreuter E."/>
            <person name="Kautsar S.A."/>
            <person name="Yang D."/>
            <person name="Bader C.D."/>
            <person name="Teijaro C.N."/>
            <person name="Fluegel L."/>
            <person name="Davis C.M."/>
            <person name="Simpson J.R."/>
            <person name="Lauterbach L."/>
            <person name="Steele A.D."/>
            <person name="Gui C."/>
            <person name="Meng S."/>
            <person name="Li G."/>
            <person name="Viehrig K."/>
            <person name="Ye F."/>
            <person name="Su P."/>
            <person name="Kiefer A.F."/>
            <person name="Nichols A."/>
            <person name="Cepeda A.J."/>
            <person name="Yan W."/>
            <person name="Fan B."/>
            <person name="Jiang Y."/>
            <person name="Adhikari A."/>
            <person name="Zheng C.-J."/>
            <person name="Schuster L."/>
            <person name="Cowan T.M."/>
            <person name="Smanski M.J."/>
            <person name="Chevrette M.G."/>
            <person name="De Carvalho L.P.S."/>
            <person name="Shen B."/>
        </authorList>
    </citation>
    <scope>NUCLEOTIDE SEQUENCE [LARGE SCALE GENOMIC DNA]</scope>
    <source>
        <strain evidence="1 2">NPDC001166</strain>
    </source>
</reference>
<dbReference type="EMBL" id="JBEPAZ010000061">
    <property type="protein sequence ID" value="MER6433528.1"/>
    <property type="molecule type" value="Genomic_DNA"/>
</dbReference>
<gene>
    <name evidence="1" type="ORF">ABT272_38275</name>
</gene>
<dbReference type="RefSeq" id="WP_143611409.1">
    <property type="nucleotide sequence ID" value="NZ_JBEOZW010000032.1"/>
</dbReference>
<protein>
    <submittedName>
        <fullName evidence="1">Uncharacterized protein</fullName>
    </submittedName>
</protein>
<evidence type="ECO:0000313" key="1">
    <source>
        <dbReference type="EMBL" id="MER6433528.1"/>
    </source>
</evidence>
<sequence length="82" mass="9298">MELNQPYWRGHCEGYQAGERAGRVAGWSCAPRNLPLFPSGTPRAEGYAAGYTVAYKYYYKKFRNLKACALRHGQDRPGPITR</sequence>
<comment type="caution">
    <text evidence="1">The sequence shown here is derived from an EMBL/GenBank/DDBJ whole genome shotgun (WGS) entry which is preliminary data.</text>
</comment>
<accession>A0ABV1UII4</accession>
<keyword evidence="2" id="KW-1185">Reference proteome</keyword>
<organism evidence="1 2">
    <name type="scientific">Streptomyces sp. 900105245</name>
    <dbReference type="NCBI Taxonomy" id="3154379"/>
    <lineage>
        <taxon>Bacteria</taxon>
        <taxon>Bacillati</taxon>
        <taxon>Actinomycetota</taxon>
        <taxon>Actinomycetes</taxon>
        <taxon>Kitasatosporales</taxon>
        <taxon>Streptomycetaceae</taxon>
        <taxon>Streptomyces</taxon>
    </lineage>
</organism>
<evidence type="ECO:0000313" key="2">
    <source>
        <dbReference type="Proteomes" id="UP001470023"/>
    </source>
</evidence>
<dbReference type="Proteomes" id="UP001470023">
    <property type="component" value="Unassembled WGS sequence"/>
</dbReference>
<name>A0ABV1UII4_9ACTN</name>
<proteinExistence type="predicted"/>